<evidence type="ECO:0000256" key="1">
    <source>
        <dbReference type="SAM" id="Phobius"/>
    </source>
</evidence>
<protein>
    <recommendedName>
        <fullName evidence="4">Mce-associated membrane protein</fullName>
    </recommendedName>
</protein>
<keyword evidence="1" id="KW-1133">Transmembrane helix</keyword>
<dbReference type="EMBL" id="FTNT01000009">
    <property type="protein sequence ID" value="SIS14740.1"/>
    <property type="molecule type" value="Genomic_DNA"/>
</dbReference>
<accession>A0A1N7GQD6</accession>
<dbReference type="Proteomes" id="UP000186218">
    <property type="component" value="Unassembled WGS sequence"/>
</dbReference>
<name>A0A1N7GQD6_9NOCA</name>
<evidence type="ECO:0000313" key="2">
    <source>
        <dbReference type="EMBL" id="SIS14740.1"/>
    </source>
</evidence>
<keyword evidence="1" id="KW-0812">Transmembrane</keyword>
<gene>
    <name evidence="2" type="ORF">SAMN05445060_2988</name>
</gene>
<evidence type="ECO:0008006" key="4">
    <source>
        <dbReference type="Google" id="ProtNLM"/>
    </source>
</evidence>
<reference evidence="2 3" key="1">
    <citation type="submission" date="2017-01" db="EMBL/GenBank/DDBJ databases">
        <authorList>
            <person name="Mah S.A."/>
            <person name="Swanson W.J."/>
            <person name="Moy G.W."/>
            <person name="Vacquier V.D."/>
        </authorList>
    </citation>
    <scope>NUCLEOTIDE SEQUENCE [LARGE SCALE GENOMIC DNA]</scope>
    <source>
        <strain evidence="2 3">CPCC 203464</strain>
    </source>
</reference>
<keyword evidence="1" id="KW-0472">Membrane</keyword>
<feature type="transmembrane region" description="Helical" evidence="1">
    <location>
        <begin position="54"/>
        <end position="80"/>
    </location>
</feature>
<keyword evidence="3" id="KW-1185">Reference proteome</keyword>
<proteinExistence type="predicted"/>
<sequence length="201" mass="20450">MRVMGIAAAVAALVLTVVTGVVAGFPIWWFPAVGLVVGAVTGVPVLGRAVGGAGVAIVAAVLTVVATATLCCSVCAVRYVQVSGVAQARAQIRDTAGTTVCLGLTRRADHREADAAAADRVATGAFAAQLTAARITDPRSTTSVTCVPVRAGVVRADRHSADALVAVNLTESGSGVRGEVVTAHLLRIDGRWRIERLDTVS</sequence>
<organism evidence="2 3">
    <name type="scientific">Williamsia sterculiae</name>
    <dbReference type="NCBI Taxonomy" id="1344003"/>
    <lineage>
        <taxon>Bacteria</taxon>
        <taxon>Bacillati</taxon>
        <taxon>Actinomycetota</taxon>
        <taxon>Actinomycetes</taxon>
        <taxon>Mycobacteriales</taxon>
        <taxon>Nocardiaceae</taxon>
        <taxon>Williamsia</taxon>
    </lineage>
</organism>
<dbReference type="AlphaFoldDB" id="A0A1N7GQD6"/>
<dbReference type="STRING" id="1344003.SAMN05445060_2988"/>
<evidence type="ECO:0000313" key="3">
    <source>
        <dbReference type="Proteomes" id="UP000186218"/>
    </source>
</evidence>